<dbReference type="Pfam" id="PF01928">
    <property type="entry name" value="CYTH"/>
    <property type="match status" value="1"/>
</dbReference>
<dbReference type="RefSeq" id="WP_110127840.1">
    <property type="nucleotide sequence ID" value="NZ_QHLY01000012.1"/>
</dbReference>
<dbReference type="SUPFAM" id="SSF55154">
    <property type="entry name" value="CYTH-like phosphatases"/>
    <property type="match status" value="1"/>
</dbReference>
<dbReference type="PROSITE" id="PS51707">
    <property type="entry name" value="CYTH"/>
    <property type="match status" value="1"/>
</dbReference>
<comment type="caution">
    <text evidence="3">The sequence shown here is derived from an EMBL/GenBank/DDBJ whole genome shotgun (WGS) entry which is preliminary data.</text>
</comment>
<dbReference type="EMBL" id="QHLY01000012">
    <property type="protein sequence ID" value="PXA68171.1"/>
    <property type="molecule type" value="Genomic_DNA"/>
</dbReference>
<reference evidence="3 4" key="1">
    <citation type="submission" date="2018-05" db="EMBL/GenBank/DDBJ databases">
        <title>Genetic diversity of glacier-inhabiting Cryobacterium bacteria in China and description of Cryobacterium mengkeensis sp. nov. and Arthrobacter glacialis sp. nov.</title>
        <authorList>
            <person name="Liu Q."/>
            <person name="Xin Y.-H."/>
        </authorList>
    </citation>
    <scope>NUCLEOTIDE SEQUENCE [LARGE SCALE GENOMIC DNA]</scope>
    <source>
        <strain evidence="3 4">SK-1</strain>
    </source>
</reference>
<dbReference type="PROSITE" id="PS51708">
    <property type="entry name" value="CHAD"/>
    <property type="match status" value="1"/>
</dbReference>
<dbReference type="InterPro" id="IPR023577">
    <property type="entry name" value="CYTH_domain"/>
</dbReference>
<feature type="domain" description="CHAD" evidence="2">
    <location>
        <begin position="234"/>
        <end position="528"/>
    </location>
</feature>
<protein>
    <recommendedName>
        <fullName evidence="5">CHAD domain-containing protein</fullName>
    </recommendedName>
</protein>
<dbReference type="InterPro" id="IPR033469">
    <property type="entry name" value="CYTH-like_dom_sf"/>
</dbReference>
<dbReference type="Gene3D" id="1.40.20.10">
    <property type="entry name" value="CHAD domain"/>
    <property type="match status" value="1"/>
</dbReference>
<dbReference type="SMART" id="SM01118">
    <property type="entry name" value="CYTH"/>
    <property type="match status" value="1"/>
</dbReference>
<dbReference type="InterPro" id="IPR038186">
    <property type="entry name" value="CHAD_dom_sf"/>
</dbReference>
<dbReference type="PANTHER" id="PTHR39339">
    <property type="entry name" value="SLR1444 PROTEIN"/>
    <property type="match status" value="1"/>
</dbReference>
<dbReference type="AlphaFoldDB" id="A0A317ZNX0"/>
<evidence type="ECO:0008006" key="5">
    <source>
        <dbReference type="Google" id="ProtNLM"/>
    </source>
</evidence>
<dbReference type="Proteomes" id="UP000246722">
    <property type="component" value="Unassembled WGS sequence"/>
</dbReference>
<evidence type="ECO:0000313" key="3">
    <source>
        <dbReference type="EMBL" id="PXA68171.1"/>
    </source>
</evidence>
<dbReference type="PANTHER" id="PTHR39339:SF1">
    <property type="entry name" value="CHAD DOMAIN-CONTAINING PROTEIN"/>
    <property type="match status" value="1"/>
</dbReference>
<organism evidence="3 4">
    <name type="scientific">Cryobacterium arcticum</name>
    <dbReference type="NCBI Taxonomy" id="670052"/>
    <lineage>
        <taxon>Bacteria</taxon>
        <taxon>Bacillati</taxon>
        <taxon>Actinomycetota</taxon>
        <taxon>Actinomycetes</taxon>
        <taxon>Micrococcales</taxon>
        <taxon>Microbacteriaceae</taxon>
        <taxon>Cryobacterium</taxon>
    </lineage>
</organism>
<name>A0A317ZNX0_9MICO</name>
<evidence type="ECO:0000259" key="1">
    <source>
        <dbReference type="PROSITE" id="PS51707"/>
    </source>
</evidence>
<accession>A0A317ZNX0</accession>
<dbReference type="CDD" id="cd07374">
    <property type="entry name" value="CYTH-like_Pase"/>
    <property type="match status" value="1"/>
</dbReference>
<proteinExistence type="predicted"/>
<gene>
    <name evidence="3" type="ORF">CTB96_16225</name>
</gene>
<dbReference type="OrthoDB" id="9777271at2"/>
<sequence length="568" mass="61545">MTGREQTEIERKYDVEDPTGMPQFADIPSITAVEAHEPFTLTAVYYDTADHDLARRRIVLRRREGGADAGWHIKLPADEGRTEVHWPLSLSGSDDTADAVPAEVLEAVRAIVRDRVLTPLARLVTERTTVHLIDAAGSAVAEVADDQVSASDARGGTYRKWREWEVELLDGAPDTRKKRTRLLDAVEAALLAAGARPSASVAKIARAVGVESLTDLPEAPALPSLLPAAALQDPGSAGAVVVGALRELTATLITLDPAVRADAPHAVHHLRTTVRRLRSVLAVYSRLFEKTAVTELRTELGHLGRQLGRARDAEVRARRADAELSAARPHPIDDAHTRLVGGARRDYATGLEVVRGYLLSSRYYRLLDSLEAFTEWPPVSAQAARPAAAEIKRGLRRAVATLNHRTAQVADADAPEAALHEVRKAARRVRYAAEAVALAEPVLPKVEAAAARTGGSKKAIKKALKKAHQKALAKRASALKRQAKRRRRYAEIGTVAKPLVKRLGDRHDRLLYTEELEQAAQAAHEAGENTLVYGLLVARAERPDGTAQNALAEAEGTGARLKTLSRAL</sequence>
<evidence type="ECO:0000313" key="4">
    <source>
        <dbReference type="Proteomes" id="UP000246722"/>
    </source>
</evidence>
<dbReference type="InterPro" id="IPR007899">
    <property type="entry name" value="CHAD_dom"/>
</dbReference>
<feature type="domain" description="CYTH" evidence="1">
    <location>
        <begin position="6"/>
        <end position="204"/>
    </location>
</feature>
<evidence type="ECO:0000259" key="2">
    <source>
        <dbReference type="PROSITE" id="PS51708"/>
    </source>
</evidence>
<dbReference type="Pfam" id="PF05235">
    <property type="entry name" value="CHAD"/>
    <property type="match status" value="1"/>
</dbReference>
<dbReference type="SMART" id="SM00880">
    <property type="entry name" value="CHAD"/>
    <property type="match status" value="1"/>
</dbReference>
<keyword evidence="4" id="KW-1185">Reference proteome</keyword>
<dbReference type="Gene3D" id="2.40.320.10">
    <property type="entry name" value="Hypothetical Protein Pfu-838710-001"/>
    <property type="match status" value="1"/>
</dbReference>